<organism evidence="1 2">
    <name type="scientific">Anisodus acutangulus</name>
    <dbReference type="NCBI Taxonomy" id="402998"/>
    <lineage>
        <taxon>Eukaryota</taxon>
        <taxon>Viridiplantae</taxon>
        <taxon>Streptophyta</taxon>
        <taxon>Embryophyta</taxon>
        <taxon>Tracheophyta</taxon>
        <taxon>Spermatophyta</taxon>
        <taxon>Magnoliopsida</taxon>
        <taxon>eudicotyledons</taxon>
        <taxon>Gunneridae</taxon>
        <taxon>Pentapetalae</taxon>
        <taxon>asterids</taxon>
        <taxon>lamiids</taxon>
        <taxon>Solanales</taxon>
        <taxon>Solanaceae</taxon>
        <taxon>Solanoideae</taxon>
        <taxon>Hyoscyameae</taxon>
        <taxon>Anisodus</taxon>
    </lineage>
</organism>
<keyword evidence="2" id="KW-1185">Reference proteome</keyword>
<gene>
    <name evidence="1" type="ORF">K7X08_007817</name>
</gene>
<name>A0A9Q1MQ61_9SOLA</name>
<dbReference type="OrthoDB" id="1417760at2759"/>
<dbReference type="PANTHER" id="PTHR48237:SF1">
    <property type="entry name" value="SPC97_SPC98 FAMILY OF SPINDLE POLE BODY (SBP) COMPONENT"/>
    <property type="match status" value="1"/>
</dbReference>
<protein>
    <submittedName>
        <fullName evidence="1">Uncharacterized protein</fullName>
    </submittedName>
</protein>
<reference evidence="2" key="1">
    <citation type="journal article" date="2023" name="Proc. Natl. Acad. Sci. U.S.A.">
        <title>Genomic and structural basis for evolution of tropane alkaloid biosynthesis.</title>
        <authorList>
            <person name="Wanga Y.-J."/>
            <person name="Taina T."/>
            <person name="Yua J.-Y."/>
            <person name="Lia J."/>
            <person name="Xua B."/>
            <person name="Chenc J."/>
            <person name="D'Auriad J.C."/>
            <person name="Huanga J.-P."/>
            <person name="Huanga S.-X."/>
        </authorList>
    </citation>
    <scope>NUCLEOTIDE SEQUENCE [LARGE SCALE GENOMIC DNA]</scope>
    <source>
        <strain evidence="2">cv. KIB-2019</strain>
    </source>
</reference>
<evidence type="ECO:0000313" key="2">
    <source>
        <dbReference type="Proteomes" id="UP001152561"/>
    </source>
</evidence>
<dbReference type="PANTHER" id="PTHR48237">
    <property type="entry name" value="GAMMA-TUBULIN COMPLEX COMPONENT"/>
    <property type="match status" value="1"/>
</dbReference>
<comment type="caution">
    <text evidence="1">The sequence shown here is derived from an EMBL/GenBank/DDBJ whole genome shotgun (WGS) entry which is preliminary data.</text>
</comment>
<dbReference type="EMBL" id="JAJAGQ010000004">
    <property type="protein sequence ID" value="KAJ8565241.1"/>
    <property type="molecule type" value="Genomic_DNA"/>
</dbReference>
<accession>A0A9Q1MQ61</accession>
<dbReference type="AlphaFoldDB" id="A0A9Q1MQ61"/>
<evidence type="ECO:0000313" key="1">
    <source>
        <dbReference type="EMBL" id="KAJ8565241.1"/>
    </source>
</evidence>
<proteinExistence type="predicted"/>
<sequence>MGNQQGSWPSLPSPTAGVLDNCALQLCRQRKMKEQMAILGNNRIEDVRWLCSLTESELDLLIGLKVLIQQRAKKIGHESLANKFDLKTLRALGFILMENLKGKLKDLSSTPGTAESSSTLDACNLLNYDRDKTFANMGVEQLNSYICNDKRKRVMEMFFEDMSPNRKQRSNK</sequence>
<dbReference type="Proteomes" id="UP001152561">
    <property type="component" value="Unassembled WGS sequence"/>
</dbReference>